<reference evidence="2 3" key="1">
    <citation type="submission" date="2015-07" db="EMBL/GenBank/DDBJ databases">
        <title>Whole genome sequence of Herpetosiphon geysericola DSM 7119.</title>
        <authorList>
            <person name="Hemp J."/>
            <person name="Ward L.M."/>
            <person name="Pace L.A."/>
            <person name="Fischer W.W."/>
        </authorList>
    </citation>
    <scope>NUCLEOTIDE SEQUENCE [LARGE SCALE GENOMIC DNA]</scope>
    <source>
        <strain evidence="2 3">DSM 7119</strain>
    </source>
</reference>
<dbReference type="AlphaFoldDB" id="A0A0P6YH39"/>
<dbReference type="InterPro" id="IPR036779">
    <property type="entry name" value="LysM_dom_sf"/>
</dbReference>
<comment type="caution">
    <text evidence="2">The sequence shown here is derived from an EMBL/GenBank/DDBJ whole genome shotgun (WGS) entry which is preliminary data.</text>
</comment>
<evidence type="ECO:0000259" key="1">
    <source>
        <dbReference type="PROSITE" id="PS51782"/>
    </source>
</evidence>
<protein>
    <recommendedName>
        <fullName evidence="1">LysM domain-containing protein</fullName>
    </recommendedName>
</protein>
<dbReference type="CDD" id="cd00118">
    <property type="entry name" value="LysM"/>
    <property type="match status" value="1"/>
</dbReference>
<dbReference type="EMBL" id="LGKP01000035">
    <property type="protein sequence ID" value="KPL81612.1"/>
    <property type="molecule type" value="Genomic_DNA"/>
</dbReference>
<dbReference type="InterPro" id="IPR018392">
    <property type="entry name" value="LysM"/>
</dbReference>
<accession>A0A0P6YH39</accession>
<dbReference type="PANTHER" id="PTHR34700">
    <property type="entry name" value="POTASSIUM BINDING PROTEIN KBP"/>
    <property type="match status" value="1"/>
</dbReference>
<evidence type="ECO:0000313" key="3">
    <source>
        <dbReference type="Proteomes" id="UP000050277"/>
    </source>
</evidence>
<dbReference type="SMART" id="SM00257">
    <property type="entry name" value="LysM"/>
    <property type="match status" value="2"/>
</dbReference>
<organism evidence="2 3">
    <name type="scientific">Herpetosiphon geysericola</name>
    <dbReference type="NCBI Taxonomy" id="70996"/>
    <lineage>
        <taxon>Bacteria</taxon>
        <taxon>Bacillati</taxon>
        <taxon>Chloroflexota</taxon>
        <taxon>Chloroflexia</taxon>
        <taxon>Herpetosiphonales</taxon>
        <taxon>Herpetosiphonaceae</taxon>
        <taxon>Herpetosiphon</taxon>
    </lineage>
</organism>
<dbReference type="PANTHER" id="PTHR34700:SF4">
    <property type="entry name" value="PHAGE-LIKE ELEMENT PBSX PROTEIN XKDP"/>
    <property type="match status" value="1"/>
</dbReference>
<dbReference type="PATRIC" id="fig|70996.4.peg.2448"/>
<gene>
    <name evidence="2" type="ORF">SE18_23120</name>
</gene>
<dbReference type="Gene3D" id="3.10.350.10">
    <property type="entry name" value="LysM domain"/>
    <property type="match status" value="2"/>
</dbReference>
<feature type="domain" description="LysM" evidence="1">
    <location>
        <begin position="52"/>
        <end position="101"/>
    </location>
</feature>
<evidence type="ECO:0000313" key="2">
    <source>
        <dbReference type="EMBL" id="KPL81612.1"/>
    </source>
</evidence>
<dbReference type="Pfam" id="PF01476">
    <property type="entry name" value="LysM"/>
    <property type="match status" value="1"/>
</dbReference>
<dbReference type="PROSITE" id="PS51782">
    <property type="entry name" value="LYSM"/>
    <property type="match status" value="1"/>
</dbReference>
<keyword evidence="3" id="KW-1185">Reference proteome</keyword>
<dbReference type="SUPFAM" id="SSF54106">
    <property type="entry name" value="LysM domain"/>
    <property type="match status" value="1"/>
</dbReference>
<dbReference type="STRING" id="70996.SE18_23120"/>
<sequence>MGKISGRFYGDPAQWRRIYEANKAIIGNNPDVISVGQEFIIPDASTPLPAQRTYTVRSGDTMRAIAQRFYGDEMQWKRIYQANRDRIPNPDVIHVGQEFIIPE</sequence>
<dbReference type="InterPro" id="IPR052196">
    <property type="entry name" value="Bact_Kbp"/>
</dbReference>
<proteinExistence type="predicted"/>
<name>A0A0P6YH39_9CHLR</name>
<dbReference type="Proteomes" id="UP000050277">
    <property type="component" value="Unassembled WGS sequence"/>
</dbReference>